<gene>
    <name evidence="2" type="ORF">PPERSA_08087</name>
</gene>
<dbReference type="EMBL" id="LDAU01000058">
    <property type="protein sequence ID" value="KRX08776.1"/>
    <property type="molecule type" value="Genomic_DNA"/>
</dbReference>
<keyword evidence="1" id="KW-0472">Membrane</keyword>
<dbReference type="InParanoid" id="A0A0V0R3J7"/>
<keyword evidence="1" id="KW-1133">Transmembrane helix</keyword>
<feature type="transmembrane region" description="Helical" evidence="1">
    <location>
        <begin position="136"/>
        <end position="160"/>
    </location>
</feature>
<proteinExistence type="predicted"/>
<comment type="caution">
    <text evidence="2">The sequence shown here is derived from an EMBL/GenBank/DDBJ whole genome shotgun (WGS) entry which is preliminary data.</text>
</comment>
<organism evidence="2 3">
    <name type="scientific">Pseudocohnilembus persalinus</name>
    <name type="common">Ciliate</name>
    <dbReference type="NCBI Taxonomy" id="266149"/>
    <lineage>
        <taxon>Eukaryota</taxon>
        <taxon>Sar</taxon>
        <taxon>Alveolata</taxon>
        <taxon>Ciliophora</taxon>
        <taxon>Intramacronucleata</taxon>
        <taxon>Oligohymenophorea</taxon>
        <taxon>Scuticociliatia</taxon>
        <taxon>Philasterida</taxon>
        <taxon>Pseudocohnilembidae</taxon>
        <taxon>Pseudocohnilembus</taxon>
    </lineage>
</organism>
<evidence type="ECO:0000256" key="1">
    <source>
        <dbReference type="SAM" id="Phobius"/>
    </source>
</evidence>
<keyword evidence="1" id="KW-0812">Transmembrane</keyword>
<protein>
    <submittedName>
        <fullName evidence="2">Uncharacterized protein</fullName>
    </submittedName>
</protein>
<dbReference type="Proteomes" id="UP000054937">
    <property type="component" value="Unassembled WGS sequence"/>
</dbReference>
<name>A0A0V0R3J7_PSEPJ</name>
<dbReference type="AlphaFoldDB" id="A0A0V0R3J7"/>
<sequence length="232" mass="26982">MKNSSFDENSLNNQYVRLEQSILSHVQNSKTPLELSQEVQMLKSHYYYSPLSIRIIENHKNEEVEWQNEPNSLTQTSLLSKRANKSKNIRNLKYAFLLTMLIYGSIGTLGYLGLLGRQKQTKFPVIIYDYFEPSNWQSLIVEISFCANLISVFPLFPYMGKAQLFAIIFEKQNQNDVYPQWAYHAYNLVLLTISIILQIQQVKINLIIGLVGTWIGFLSVNELQYIEDNKNK</sequence>
<accession>A0A0V0R3J7</accession>
<feature type="transmembrane region" description="Helical" evidence="1">
    <location>
        <begin position="206"/>
        <end position="226"/>
    </location>
</feature>
<evidence type="ECO:0000313" key="2">
    <source>
        <dbReference type="EMBL" id="KRX08776.1"/>
    </source>
</evidence>
<feature type="transmembrane region" description="Helical" evidence="1">
    <location>
        <begin position="181"/>
        <end position="200"/>
    </location>
</feature>
<evidence type="ECO:0000313" key="3">
    <source>
        <dbReference type="Proteomes" id="UP000054937"/>
    </source>
</evidence>
<keyword evidence="3" id="KW-1185">Reference proteome</keyword>
<feature type="transmembrane region" description="Helical" evidence="1">
    <location>
        <begin position="94"/>
        <end position="116"/>
    </location>
</feature>
<reference evidence="2 3" key="1">
    <citation type="journal article" date="2015" name="Sci. Rep.">
        <title>Genome of the facultative scuticociliatosis pathogen Pseudocohnilembus persalinus provides insight into its virulence through horizontal gene transfer.</title>
        <authorList>
            <person name="Xiong J."/>
            <person name="Wang G."/>
            <person name="Cheng J."/>
            <person name="Tian M."/>
            <person name="Pan X."/>
            <person name="Warren A."/>
            <person name="Jiang C."/>
            <person name="Yuan D."/>
            <person name="Miao W."/>
        </authorList>
    </citation>
    <scope>NUCLEOTIDE SEQUENCE [LARGE SCALE GENOMIC DNA]</scope>
    <source>
        <strain evidence="2">36N120E</strain>
    </source>
</reference>